<evidence type="ECO:0000256" key="1">
    <source>
        <dbReference type="ARBA" id="ARBA00004141"/>
    </source>
</evidence>
<dbReference type="InterPro" id="IPR004776">
    <property type="entry name" value="Mem_transp_PIN-like"/>
</dbReference>
<keyword evidence="6 9" id="KW-0472">Membrane</keyword>
<evidence type="ECO:0000256" key="9">
    <source>
        <dbReference type="SAM" id="Phobius"/>
    </source>
</evidence>
<keyword evidence="3" id="KW-0813">Transport</keyword>
<reference evidence="10 11" key="1">
    <citation type="journal article" date="2021" name="Sci. Rep.">
        <title>The genome of the diatom Chaetoceros tenuissimus carries an ancient integrated fragment of an extant virus.</title>
        <authorList>
            <person name="Hongo Y."/>
            <person name="Kimura K."/>
            <person name="Takaki Y."/>
            <person name="Yoshida Y."/>
            <person name="Baba S."/>
            <person name="Kobayashi G."/>
            <person name="Nagasaki K."/>
            <person name="Hano T."/>
            <person name="Tomaru Y."/>
        </authorList>
    </citation>
    <scope>NUCLEOTIDE SEQUENCE [LARGE SCALE GENOMIC DNA]</scope>
    <source>
        <strain evidence="10 11">NIES-3715</strain>
    </source>
</reference>
<comment type="function">
    <text evidence="7">Involved in cellular auxin homeostasis by regulating auxin metabolism. Regulates intracellular auxin accumulation at the endoplasmic reticulum and thus auxin availability for nuclear auxin signaling.</text>
</comment>
<evidence type="ECO:0000256" key="4">
    <source>
        <dbReference type="ARBA" id="ARBA00022692"/>
    </source>
</evidence>
<feature type="transmembrane region" description="Helical" evidence="9">
    <location>
        <begin position="130"/>
        <end position="152"/>
    </location>
</feature>
<dbReference type="Proteomes" id="UP001054902">
    <property type="component" value="Unassembled WGS sequence"/>
</dbReference>
<dbReference type="PANTHER" id="PTHR31651:SF33">
    <property type="entry name" value="PROTEIN PIN-LIKES 1"/>
    <property type="match status" value="1"/>
</dbReference>
<feature type="transmembrane region" description="Helical" evidence="9">
    <location>
        <begin position="361"/>
        <end position="385"/>
    </location>
</feature>
<dbReference type="PANTHER" id="PTHR31651">
    <property type="match status" value="1"/>
</dbReference>
<keyword evidence="5 9" id="KW-1133">Transmembrane helix</keyword>
<dbReference type="GO" id="GO:0055085">
    <property type="term" value="P:transmembrane transport"/>
    <property type="evidence" value="ECO:0007669"/>
    <property type="project" value="InterPro"/>
</dbReference>
<organism evidence="10 11">
    <name type="scientific">Chaetoceros tenuissimus</name>
    <dbReference type="NCBI Taxonomy" id="426638"/>
    <lineage>
        <taxon>Eukaryota</taxon>
        <taxon>Sar</taxon>
        <taxon>Stramenopiles</taxon>
        <taxon>Ochrophyta</taxon>
        <taxon>Bacillariophyta</taxon>
        <taxon>Coscinodiscophyceae</taxon>
        <taxon>Chaetocerotophycidae</taxon>
        <taxon>Chaetocerotales</taxon>
        <taxon>Chaetocerotaceae</taxon>
        <taxon>Chaetoceros</taxon>
    </lineage>
</organism>
<sequence length="468" mass="50987">MQLRTVCAFTFFAFRNGNHYADAFHPIANTRTTSHRLNHPSRAKQNFLIGNNYFFLEEQHRIPTSPYLSTKRSTSALNGVISPLVVWTASITATSKILSSIGYSVLHTSIGPKAFGNILDDDAVKVLSKLIYWIFQPCFLFCTVASTMNTTYQDGIGGLSHDTLVLMPLAALIQVGLGSIMAKVLTTKHFSLRSLLLGLDGNDDDGANDVSMCITFANSGPLPLILSHALFEGELLSDVTACISFYLLLWSPLFWSFGKAILGLSKGTHDNNEESFVNGIKLFLNPPVLGSISGVAAGSSPLVQSAILMDDSYFRPFFEILSNLGSAYLPAAVLVLGGSIVQNKESTTPKSDWQKSSSSGSQLRTIATLVVTRFVLSPMIAFAIVKYFCMTNLVEDVRTQAIVAFTLLLEGSMPPAQNSIILLQLSDKRDRAENMAKLLSFMYAISAIPVTVLISFSLASSDIMQFQQ</sequence>
<gene>
    <name evidence="10" type="ORF">CTEN210_09387</name>
</gene>
<keyword evidence="11" id="KW-1185">Reference proteome</keyword>
<evidence type="ECO:0000256" key="5">
    <source>
        <dbReference type="ARBA" id="ARBA00022989"/>
    </source>
</evidence>
<accession>A0AAD3CXF7</accession>
<protein>
    <submittedName>
        <fullName evidence="10">Uncharacterized protein</fullName>
    </submittedName>
</protein>
<comment type="caution">
    <text evidence="10">The sequence shown here is derived from an EMBL/GenBank/DDBJ whole genome shotgun (WGS) entry which is preliminary data.</text>
</comment>
<keyword evidence="4 9" id="KW-0812">Transmembrane</keyword>
<proteinExistence type="inferred from homology"/>
<evidence type="ECO:0000256" key="2">
    <source>
        <dbReference type="ARBA" id="ARBA00004308"/>
    </source>
</evidence>
<evidence type="ECO:0000256" key="8">
    <source>
        <dbReference type="ARBA" id="ARBA00025752"/>
    </source>
</evidence>
<evidence type="ECO:0000313" key="11">
    <source>
        <dbReference type="Proteomes" id="UP001054902"/>
    </source>
</evidence>
<comment type="subcellular location">
    <subcellularLocation>
        <location evidence="2">Endomembrane system</location>
    </subcellularLocation>
    <subcellularLocation>
        <location evidence="1">Membrane</location>
        <topology evidence="1">Multi-pass membrane protein</topology>
    </subcellularLocation>
</comment>
<evidence type="ECO:0000256" key="7">
    <source>
        <dbReference type="ARBA" id="ARBA00025100"/>
    </source>
</evidence>
<feature type="transmembrane region" description="Helical" evidence="9">
    <location>
        <begin position="320"/>
        <end position="341"/>
    </location>
</feature>
<feature type="transmembrane region" description="Helical" evidence="9">
    <location>
        <begin position="164"/>
        <end position="185"/>
    </location>
</feature>
<dbReference type="GO" id="GO:0016020">
    <property type="term" value="C:membrane"/>
    <property type="evidence" value="ECO:0007669"/>
    <property type="project" value="UniProtKB-SubCell"/>
</dbReference>
<name>A0AAD3CXF7_9STRA</name>
<evidence type="ECO:0000256" key="6">
    <source>
        <dbReference type="ARBA" id="ARBA00023136"/>
    </source>
</evidence>
<dbReference type="GO" id="GO:0012505">
    <property type="term" value="C:endomembrane system"/>
    <property type="evidence" value="ECO:0007669"/>
    <property type="project" value="UniProtKB-SubCell"/>
</dbReference>
<feature type="transmembrane region" description="Helical" evidence="9">
    <location>
        <begin position="438"/>
        <end position="459"/>
    </location>
</feature>
<comment type="similarity">
    <text evidence="8">Belongs to the auxin efflux carrier (TC 2.A.69.2) family.</text>
</comment>
<dbReference type="Pfam" id="PF03547">
    <property type="entry name" value="Mem_trans"/>
    <property type="match status" value="1"/>
</dbReference>
<dbReference type="AlphaFoldDB" id="A0AAD3CXF7"/>
<dbReference type="EMBL" id="BLLK01000046">
    <property type="protein sequence ID" value="GFH52911.1"/>
    <property type="molecule type" value="Genomic_DNA"/>
</dbReference>
<evidence type="ECO:0000313" key="10">
    <source>
        <dbReference type="EMBL" id="GFH52911.1"/>
    </source>
</evidence>
<dbReference type="InterPro" id="IPR045033">
    <property type="entry name" value="PILS1/3/4/5/7"/>
</dbReference>
<evidence type="ECO:0000256" key="3">
    <source>
        <dbReference type="ARBA" id="ARBA00022448"/>
    </source>
</evidence>